<accession>A0ABP3R275</accession>
<dbReference type="Pfam" id="PF22483">
    <property type="entry name" value="Mu-transpos_C_2"/>
    <property type="match status" value="1"/>
</dbReference>
<feature type="region of interest" description="Disordered" evidence="1">
    <location>
        <begin position="38"/>
        <end position="66"/>
    </location>
</feature>
<evidence type="ECO:0000259" key="2">
    <source>
        <dbReference type="Pfam" id="PF22483"/>
    </source>
</evidence>
<evidence type="ECO:0000313" key="3">
    <source>
        <dbReference type="EMBL" id="GAA0598942.1"/>
    </source>
</evidence>
<protein>
    <recommendedName>
        <fullName evidence="2">Transposase for insertion sequence element IS21-like C-terminal domain-containing protein</fullName>
    </recommendedName>
</protein>
<name>A0ABP3R275_9PROT</name>
<dbReference type="Proteomes" id="UP001501588">
    <property type="component" value="Unassembled WGS sequence"/>
</dbReference>
<reference evidence="4" key="1">
    <citation type="journal article" date="2019" name="Int. J. Syst. Evol. Microbiol.">
        <title>The Global Catalogue of Microorganisms (GCM) 10K type strain sequencing project: providing services to taxonomists for standard genome sequencing and annotation.</title>
        <authorList>
            <consortium name="The Broad Institute Genomics Platform"/>
            <consortium name="The Broad Institute Genome Sequencing Center for Infectious Disease"/>
            <person name="Wu L."/>
            <person name="Ma J."/>
        </authorList>
    </citation>
    <scope>NUCLEOTIDE SEQUENCE [LARGE SCALE GENOMIC DNA]</scope>
    <source>
        <strain evidence="4">JCM 9933</strain>
    </source>
</reference>
<sequence length="94" mass="10126">MPDSTRRRAVEVHLLADELRVFEENRLVASHPVLEGSGQRRVAGGHRLPRPAAGSAAPRDDAVLPARPGETVARRPLAFYAAVARRLAEEGTGP</sequence>
<organism evidence="3 4">
    <name type="scientific">Craurococcus roseus</name>
    <dbReference type="NCBI Taxonomy" id="77585"/>
    <lineage>
        <taxon>Bacteria</taxon>
        <taxon>Pseudomonadati</taxon>
        <taxon>Pseudomonadota</taxon>
        <taxon>Alphaproteobacteria</taxon>
        <taxon>Acetobacterales</taxon>
        <taxon>Acetobacteraceae</taxon>
        <taxon>Craurococcus</taxon>
    </lineage>
</organism>
<dbReference type="EMBL" id="BAAAFZ010000068">
    <property type="protein sequence ID" value="GAA0598942.1"/>
    <property type="molecule type" value="Genomic_DNA"/>
</dbReference>
<feature type="domain" description="Transposase for insertion sequence element IS21-like C-terminal" evidence="2">
    <location>
        <begin position="3"/>
        <end position="42"/>
    </location>
</feature>
<keyword evidence="4" id="KW-1185">Reference proteome</keyword>
<comment type="caution">
    <text evidence="3">The sequence shown here is derived from an EMBL/GenBank/DDBJ whole genome shotgun (WGS) entry which is preliminary data.</text>
</comment>
<proteinExistence type="predicted"/>
<evidence type="ECO:0000256" key="1">
    <source>
        <dbReference type="SAM" id="MobiDB-lite"/>
    </source>
</evidence>
<dbReference type="InterPro" id="IPR054353">
    <property type="entry name" value="IstA-like_C"/>
</dbReference>
<evidence type="ECO:0000313" key="4">
    <source>
        <dbReference type="Proteomes" id="UP001501588"/>
    </source>
</evidence>
<gene>
    <name evidence="3" type="ORF">GCM10009416_41410</name>
</gene>